<name>A0A151NPY1_ALLMI</name>
<evidence type="ECO:0000313" key="2">
    <source>
        <dbReference type="Proteomes" id="UP000050525"/>
    </source>
</evidence>
<evidence type="ECO:0000313" key="1">
    <source>
        <dbReference type="EMBL" id="KYO38709.1"/>
    </source>
</evidence>
<reference evidence="1 2" key="1">
    <citation type="journal article" date="2012" name="Genome Biol.">
        <title>Sequencing three crocodilian genomes to illuminate the evolution of archosaurs and amniotes.</title>
        <authorList>
            <person name="St John J.A."/>
            <person name="Braun E.L."/>
            <person name="Isberg S.R."/>
            <person name="Miles L.G."/>
            <person name="Chong A.Y."/>
            <person name="Gongora J."/>
            <person name="Dalzell P."/>
            <person name="Moran C."/>
            <person name="Bed'hom B."/>
            <person name="Abzhanov A."/>
            <person name="Burgess S.C."/>
            <person name="Cooksey A.M."/>
            <person name="Castoe T.A."/>
            <person name="Crawford N.G."/>
            <person name="Densmore L.D."/>
            <person name="Drew J.C."/>
            <person name="Edwards S.V."/>
            <person name="Faircloth B.C."/>
            <person name="Fujita M.K."/>
            <person name="Greenwold M.J."/>
            <person name="Hoffmann F.G."/>
            <person name="Howard J.M."/>
            <person name="Iguchi T."/>
            <person name="Janes D.E."/>
            <person name="Khan S.Y."/>
            <person name="Kohno S."/>
            <person name="de Koning A.J."/>
            <person name="Lance S.L."/>
            <person name="McCarthy F.M."/>
            <person name="McCormack J.E."/>
            <person name="Merchant M.E."/>
            <person name="Peterson D.G."/>
            <person name="Pollock D.D."/>
            <person name="Pourmand N."/>
            <person name="Raney B.J."/>
            <person name="Roessler K.A."/>
            <person name="Sanford J.R."/>
            <person name="Sawyer R.H."/>
            <person name="Schmidt C.J."/>
            <person name="Triplett E.W."/>
            <person name="Tuberville T.D."/>
            <person name="Venegas-Anaya M."/>
            <person name="Howard J.T."/>
            <person name="Jarvis E.D."/>
            <person name="Guillette L.J.Jr."/>
            <person name="Glenn T.C."/>
            <person name="Green R.E."/>
            <person name="Ray D.A."/>
        </authorList>
    </citation>
    <scope>NUCLEOTIDE SEQUENCE [LARGE SCALE GENOMIC DNA]</scope>
    <source>
        <strain evidence="1">KSC_2009_1</strain>
    </source>
</reference>
<dbReference type="AlphaFoldDB" id="A0A151NPY1"/>
<gene>
    <name evidence="1" type="ORF">Y1Q_0023407</name>
</gene>
<proteinExistence type="predicted"/>
<accession>A0A151NPY1</accession>
<dbReference type="EMBL" id="AKHW03002440">
    <property type="protein sequence ID" value="KYO38709.1"/>
    <property type="molecule type" value="Genomic_DNA"/>
</dbReference>
<keyword evidence="2" id="KW-1185">Reference proteome</keyword>
<sequence>MAKQLRQGKSYYLPVGMYTMVYPNCLSNGLISRGATSKTSNSAKLLSSAKKMKLRKHEDHIHQGSWDAFLP</sequence>
<organism evidence="1 2">
    <name type="scientific">Alligator mississippiensis</name>
    <name type="common">American alligator</name>
    <dbReference type="NCBI Taxonomy" id="8496"/>
    <lineage>
        <taxon>Eukaryota</taxon>
        <taxon>Metazoa</taxon>
        <taxon>Chordata</taxon>
        <taxon>Craniata</taxon>
        <taxon>Vertebrata</taxon>
        <taxon>Euteleostomi</taxon>
        <taxon>Archelosauria</taxon>
        <taxon>Archosauria</taxon>
        <taxon>Crocodylia</taxon>
        <taxon>Alligatoridae</taxon>
        <taxon>Alligatorinae</taxon>
        <taxon>Alligator</taxon>
    </lineage>
</organism>
<protein>
    <submittedName>
        <fullName evidence="1">Uncharacterized protein</fullName>
    </submittedName>
</protein>
<dbReference type="Proteomes" id="UP000050525">
    <property type="component" value="Unassembled WGS sequence"/>
</dbReference>
<comment type="caution">
    <text evidence="1">The sequence shown here is derived from an EMBL/GenBank/DDBJ whole genome shotgun (WGS) entry which is preliminary data.</text>
</comment>